<dbReference type="Proteomes" id="UP000654913">
    <property type="component" value="Chromosome 4"/>
</dbReference>
<feature type="region of interest" description="Disordered" evidence="1">
    <location>
        <begin position="103"/>
        <end position="127"/>
    </location>
</feature>
<evidence type="ECO:0000256" key="1">
    <source>
        <dbReference type="SAM" id="MobiDB-lite"/>
    </source>
</evidence>
<name>A0A7R7XM19_9EURO</name>
<dbReference type="EMBL" id="AP024446">
    <property type="protein sequence ID" value="BCS24005.1"/>
    <property type="molecule type" value="Genomic_DNA"/>
</dbReference>
<dbReference type="InterPro" id="IPR050585">
    <property type="entry name" value="Xaa-Pro_dipeptidyl-ppase/CocE"/>
</dbReference>
<evidence type="ECO:0000313" key="4">
    <source>
        <dbReference type="Proteomes" id="UP000654913"/>
    </source>
</evidence>
<sequence length="127" mass="14108">MASTAVATGQAWSTGRVGLFGVSYYSGSQWKVVAKRPKGLACIIPWEGMSDYYRDRCRHGGIFSNSYITFWWNRQVITNQYGQPGRAASRWGDDTIEGDLSVEELGDNIRDQTPTTPRTGSLMTSTT</sequence>
<dbReference type="InterPro" id="IPR029058">
    <property type="entry name" value="AB_hydrolase_fold"/>
</dbReference>
<dbReference type="Gene3D" id="1.10.3020.20">
    <property type="match status" value="1"/>
</dbReference>
<reference evidence="3" key="1">
    <citation type="submission" date="2021-01" db="EMBL/GenBank/DDBJ databases">
        <authorList>
            <consortium name="Aspergillus puulaauensis MK2 genome sequencing consortium"/>
            <person name="Kazuki M."/>
            <person name="Futagami T."/>
        </authorList>
    </citation>
    <scope>NUCLEOTIDE SEQUENCE</scope>
    <source>
        <strain evidence="3">MK2</strain>
    </source>
</reference>
<dbReference type="PANTHER" id="PTHR43056:SF10">
    <property type="entry name" value="COCE_NOND FAMILY, PUTATIVE (AFU_ORTHOLOGUE AFUA_7G00600)-RELATED"/>
    <property type="match status" value="1"/>
</dbReference>
<dbReference type="Gene3D" id="3.40.50.1820">
    <property type="entry name" value="alpha/beta hydrolase"/>
    <property type="match status" value="1"/>
</dbReference>
<dbReference type="KEGG" id="apuu:APUU_40449A"/>
<dbReference type="Pfam" id="PF02129">
    <property type="entry name" value="Peptidase_S15"/>
    <property type="match status" value="1"/>
</dbReference>
<dbReference type="OrthoDB" id="416441at2759"/>
<dbReference type="GO" id="GO:0016787">
    <property type="term" value="F:hydrolase activity"/>
    <property type="evidence" value="ECO:0007669"/>
    <property type="project" value="InterPro"/>
</dbReference>
<feature type="compositionally biased region" description="Polar residues" evidence="1">
    <location>
        <begin position="111"/>
        <end position="127"/>
    </location>
</feature>
<gene>
    <name evidence="3" type="ORF">APUU_40449A</name>
</gene>
<reference evidence="3" key="2">
    <citation type="submission" date="2021-02" db="EMBL/GenBank/DDBJ databases">
        <title>Aspergillus puulaauensis MK2 genome sequence.</title>
        <authorList>
            <person name="Futagami T."/>
            <person name="Mori K."/>
            <person name="Kadooka C."/>
            <person name="Tanaka T."/>
        </authorList>
    </citation>
    <scope>NUCLEOTIDE SEQUENCE</scope>
    <source>
        <strain evidence="3">MK2</strain>
    </source>
</reference>
<organism evidence="3 4">
    <name type="scientific">Aspergillus puulaauensis</name>
    <dbReference type="NCBI Taxonomy" id="1220207"/>
    <lineage>
        <taxon>Eukaryota</taxon>
        <taxon>Fungi</taxon>
        <taxon>Dikarya</taxon>
        <taxon>Ascomycota</taxon>
        <taxon>Pezizomycotina</taxon>
        <taxon>Eurotiomycetes</taxon>
        <taxon>Eurotiomycetidae</taxon>
        <taxon>Eurotiales</taxon>
        <taxon>Aspergillaceae</taxon>
        <taxon>Aspergillus</taxon>
    </lineage>
</organism>
<dbReference type="RefSeq" id="XP_041556199.1">
    <property type="nucleotide sequence ID" value="XM_041703522.1"/>
</dbReference>
<dbReference type="AlphaFoldDB" id="A0A7R7XM19"/>
<dbReference type="GeneID" id="64974010"/>
<keyword evidence="4" id="KW-1185">Reference proteome</keyword>
<accession>A0A7R7XM19</accession>
<dbReference type="SUPFAM" id="SSF53474">
    <property type="entry name" value="alpha/beta-Hydrolases"/>
    <property type="match status" value="1"/>
</dbReference>
<evidence type="ECO:0000259" key="2">
    <source>
        <dbReference type="Pfam" id="PF02129"/>
    </source>
</evidence>
<dbReference type="PANTHER" id="PTHR43056">
    <property type="entry name" value="PEPTIDASE S9 PROLYL OLIGOPEPTIDASE"/>
    <property type="match status" value="1"/>
</dbReference>
<dbReference type="InterPro" id="IPR000383">
    <property type="entry name" value="Xaa-Pro-like_dom"/>
</dbReference>
<protein>
    <recommendedName>
        <fullName evidence="2">Xaa-Pro dipeptidyl-peptidase-like domain-containing protein</fullName>
    </recommendedName>
</protein>
<proteinExistence type="predicted"/>
<evidence type="ECO:0000313" key="3">
    <source>
        <dbReference type="EMBL" id="BCS24005.1"/>
    </source>
</evidence>
<feature type="domain" description="Xaa-Pro dipeptidyl-peptidase-like" evidence="2">
    <location>
        <begin position="8"/>
        <end position="88"/>
    </location>
</feature>